<organism evidence="1 2">
    <name type="scientific">Flagellimonas abyssi</name>
    <dbReference type="NCBI Taxonomy" id="2864871"/>
    <lineage>
        <taxon>Bacteria</taxon>
        <taxon>Pseudomonadati</taxon>
        <taxon>Bacteroidota</taxon>
        <taxon>Flavobacteriia</taxon>
        <taxon>Flavobacteriales</taxon>
        <taxon>Flavobacteriaceae</taxon>
        <taxon>Flagellimonas</taxon>
    </lineage>
</organism>
<dbReference type="Proteomes" id="UP001196136">
    <property type="component" value="Unassembled WGS sequence"/>
</dbReference>
<dbReference type="Gene3D" id="3.30.70.1230">
    <property type="entry name" value="Nucleotide cyclase"/>
    <property type="match status" value="1"/>
</dbReference>
<dbReference type="EMBL" id="JAHZSV010000054">
    <property type="protein sequence ID" value="MBW8201903.1"/>
    <property type="molecule type" value="Genomic_DNA"/>
</dbReference>
<reference evidence="1 2" key="1">
    <citation type="submission" date="2021-08" db="EMBL/GenBank/DDBJ databases">
        <title>Muricauda profundi sp. nov., a marine bacterium isolated from deep seawater of the Mariana Trench.</title>
        <authorList>
            <person name="Wei Y."/>
        </authorList>
    </citation>
    <scope>NUCLEOTIDE SEQUENCE [LARGE SCALE GENOMIC DNA]</scope>
    <source>
        <strain evidence="1 2">W52</strain>
    </source>
</reference>
<gene>
    <name evidence="1" type="ORF">K1F36_18930</name>
</gene>
<keyword evidence="2" id="KW-1185">Reference proteome</keyword>
<dbReference type="SUPFAM" id="SSF55073">
    <property type="entry name" value="Nucleotide cyclase"/>
    <property type="match status" value="1"/>
</dbReference>
<protein>
    <recommendedName>
        <fullName evidence="3">Guanylate cyclase domain-containing protein</fullName>
    </recommendedName>
</protein>
<comment type="caution">
    <text evidence="1">The sequence shown here is derived from an EMBL/GenBank/DDBJ whole genome shotgun (WGS) entry which is preliminary data.</text>
</comment>
<evidence type="ECO:0000313" key="2">
    <source>
        <dbReference type="Proteomes" id="UP001196136"/>
    </source>
</evidence>
<sequence>MNIFDNYKNVIRKAVENDPIRSKQTFSLNESLLDRNREFLSSLKNELPGRELSEDMKTLARGMGVAVTFDYQPLGSHPDFIHLKGTDMVEEHWIISGFIDVKKSTRLFNRFTKGTVRLITESIIRASILAVNLCGGYVHRVQGDGLMVYFGGKSIDKKKAVEDALKSFSMISYFVKNDLKDFFEENGVQDIHTRAGLDLGHTNQVDWFYSGVGDSGEVTTCSLHTSLAPKMQANADDNGMVVGHNIATNLGRPKYFEQKTKEIHDYEDGRLYHQYNFDWERYLVDIGLAVQNHAGVLVLTLNAFPDPKRDSRDLYPIASKSKPYFSRCTQGN</sequence>
<evidence type="ECO:0000313" key="1">
    <source>
        <dbReference type="EMBL" id="MBW8201903.1"/>
    </source>
</evidence>
<name>A0ABS7EYJ4_9FLAO</name>
<proteinExistence type="predicted"/>
<evidence type="ECO:0008006" key="3">
    <source>
        <dbReference type="Google" id="ProtNLM"/>
    </source>
</evidence>
<accession>A0ABS7EYJ4</accession>
<dbReference type="InterPro" id="IPR029787">
    <property type="entry name" value="Nucleotide_cyclase"/>
</dbReference>
<dbReference type="RefSeq" id="WP_220115188.1">
    <property type="nucleotide sequence ID" value="NZ_JAHZSV010000054.1"/>
</dbReference>